<evidence type="ECO:0000313" key="1">
    <source>
        <dbReference type="EMBL" id="KAE8155260.1"/>
    </source>
</evidence>
<proteinExistence type="predicted"/>
<accession>A0A5N6U9K1</accession>
<reference evidence="1 2" key="1">
    <citation type="submission" date="2019-04" db="EMBL/GenBank/DDBJ databases">
        <title>Friends and foes A comparative genomics study of 23 Aspergillus species from section Flavi.</title>
        <authorList>
            <consortium name="DOE Joint Genome Institute"/>
            <person name="Kjaerbolling I."/>
            <person name="Vesth T."/>
            <person name="Frisvad J.C."/>
            <person name="Nybo J.L."/>
            <person name="Theobald S."/>
            <person name="Kildgaard S."/>
            <person name="Isbrandt T."/>
            <person name="Kuo A."/>
            <person name="Sato A."/>
            <person name="Lyhne E.K."/>
            <person name="Kogle M.E."/>
            <person name="Wiebenga A."/>
            <person name="Kun R.S."/>
            <person name="Lubbers R.J."/>
            <person name="Makela M.R."/>
            <person name="Barry K."/>
            <person name="Chovatia M."/>
            <person name="Clum A."/>
            <person name="Daum C."/>
            <person name="Haridas S."/>
            <person name="He G."/>
            <person name="LaButti K."/>
            <person name="Lipzen A."/>
            <person name="Mondo S."/>
            <person name="Riley R."/>
            <person name="Salamov A."/>
            <person name="Simmons B.A."/>
            <person name="Magnuson J.K."/>
            <person name="Henrissat B."/>
            <person name="Mortensen U.H."/>
            <person name="Larsen T.O."/>
            <person name="Devries R.P."/>
            <person name="Grigoriev I.V."/>
            <person name="Machida M."/>
            <person name="Baker S.E."/>
            <person name="Andersen M.R."/>
        </authorList>
    </citation>
    <scope>NUCLEOTIDE SEQUENCE [LARGE SCALE GENOMIC DNA]</scope>
    <source>
        <strain evidence="1 2">IBT 18842</strain>
    </source>
</reference>
<dbReference type="AlphaFoldDB" id="A0A5N6U9K1"/>
<dbReference type="EMBL" id="ML742023">
    <property type="protein sequence ID" value="KAE8155260.1"/>
    <property type="molecule type" value="Genomic_DNA"/>
</dbReference>
<keyword evidence="2" id="KW-1185">Reference proteome</keyword>
<name>A0A5N6U9K1_ASPAV</name>
<organism evidence="1 2">
    <name type="scientific">Aspergillus avenaceus</name>
    <dbReference type="NCBI Taxonomy" id="36643"/>
    <lineage>
        <taxon>Eukaryota</taxon>
        <taxon>Fungi</taxon>
        <taxon>Dikarya</taxon>
        <taxon>Ascomycota</taxon>
        <taxon>Pezizomycotina</taxon>
        <taxon>Eurotiomycetes</taxon>
        <taxon>Eurotiomycetidae</taxon>
        <taxon>Eurotiales</taxon>
        <taxon>Aspergillaceae</taxon>
        <taxon>Aspergillus</taxon>
        <taxon>Aspergillus subgen. Circumdati</taxon>
    </lineage>
</organism>
<dbReference type="Proteomes" id="UP000325780">
    <property type="component" value="Unassembled WGS sequence"/>
</dbReference>
<protein>
    <submittedName>
        <fullName evidence="1">Uncharacterized protein</fullName>
    </submittedName>
</protein>
<dbReference type="OrthoDB" id="4831104at2759"/>
<gene>
    <name evidence="1" type="ORF">BDV25DRAFT_135007</name>
</gene>
<evidence type="ECO:0000313" key="2">
    <source>
        <dbReference type="Proteomes" id="UP000325780"/>
    </source>
</evidence>
<sequence>MGTWDSAYKKCYLSRNKDTDSIQSFRNFLVLEKIKQDKRPDPDTPGPGHVSVNELSNQGIANLCPSYGNKRFLTTDSGGTKHEWEILCSYVCDASTWLFNYQVPCPIGNAVDLVKQYHSRSDYTGFWFNQFGCNQQLPRPFGPSQATCFYNPAWWTHGWVHRTRTFSS</sequence>